<dbReference type="CDD" id="cd01347">
    <property type="entry name" value="ligand_gated_channel"/>
    <property type="match status" value="1"/>
</dbReference>
<protein>
    <submittedName>
        <fullName evidence="15">TonB-dependent receptor</fullName>
    </submittedName>
</protein>
<keyword evidence="7 10" id="KW-0472">Membrane</keyword>
<sequence>MLHKLLPAFIFLLCSHISLAQSNAILKGTVTEGKTPVPAATIALDADYKTVKIVVAGNDGRFEIRGIPPGTYTLTASSIGYQTLSQLIVLKAGREQDIRLELTPASQSLEGTTVTGNVYKKDDDIIDIKKIAQPVTVITKKTIAMLGSRRLDEVLREQTGMAIVNDLGAGNRSVGVQMQGFGSEYIMIMLNGQPMNGRFNGNFDLSRISVSDIERIEIIKGASSSLYGCEALGGVINIITRQHINTRQGMANVQYGTYNMLDATLEGETPFAGDKGSVYLSGNYYRTDGFNVNTPYLKEGQTAPPYNSLTFQGRSKYRLNDVHTANLSGRYSSRHSVMDRNYSAQPFRDVLDETDLNLGVSLNSNLRNGIRLLNRYYFSRYSTDQEAALLQTGKVLQTNRFTQSVHRLELQGTRDFLDKKLSLTGGAGGDYQGMDSVDMYNYFVYLQANYKPAEKYELIAGVRYDGNSIFGGKVNPTIGAAFHPSQKISFKFSAGNGFKAPTFAQLYQMFTNVSTGYTVIGANNFEEKINILQETGMIQQLFDVAGDIKPLKPETSLSLNLSATWKPFTNTEFSVNGFYNDIRNQIFFRPVGLMKNGQPIYSYFNIEQAFTKGIEATVKWSPLNGLSIVSGYQYLDAKDKASLDAIKSGSLTVRADGGLRTAVVSDYYNLPNRSRHSANMQVFYEHQPLGLGVSLRGNYRSKAGFIDQDNNGFIDPYDVFITGYFTGSASIRKNLLKDQFTVQFTVDNVFDYTDHLMPSQPGRMFIAGLTWRFKQNMKP</sequence>
<evidence type="ECO:0000259" key="14">
    <source>
        <dbReference type="Pfam" id="PF07715"/>
    </source>
</evidence>
<evidence type="ECO:0000256" key="2">
    <source>
        <dbReference type="ARBA" id="ARBA00022448"/>
    </source>
</evidence>
<keyword evidence="3 10" id="KW-1134">Transmembrane beta strand</keyword>
<keyword evidence="4 10" id="KW-0812">Transmembrane</keyword>
<accession>A0A512RDM7</accession>
<dbReference type="GO" id="GO:0030246">
    <property type="term" value="F:carbohydrate binding"/>
    <property type="evidence" value="ECO:0007669"/>
    <property type="project" value="InterPro"/>
</dbReference>
<dbReference type="GO" id="GO:0009279">
    <property type="term" value="C:cell outer membrane"/>
    <property type="evidence" value="ECO:0007669"/>
    <property type="project" value="UniProtKB-SubCell"/>
</dbReference>
<dbReference type="InterPro" id="IPR012910">
    <property type="entry name" value="Plug_dom"/>
</dbReference>
<dbReference type="SUPFAM" id="SSF49452">
    <property type="entry name" value="Starch-binding domain-like"/>
    <property type="match status" value="1"/>
</dbReference>
<evidence type="ECO:0000256" key="8">
    <source>
        <dbReference type="ARBA" id="ARBA00023170"/>
    </source>
</evidence>
<dbReference type="InterPro" id="IPR013784">
    <property type="entry name" value="Carb-bd-like_fold"/>
</dbReference>
<keyword evidence="2 10" id="KW-0813">Transport</keyword>
<feature type="domain" description="TonB-dependent receptor plug" evidence="14">
    <location>
        <begin position="128"/>
        <end position="235"/>
    </location>
</feature>
<dbReference type="InterPro" id="IPR036942">
    <property type="entry name" value="Beta-barrel_TonB_sf"/>
</dbReference>
<comment type="caution">
    <text evidence="15">The sequence shown here is derived from an EMBL/GenBank/DDBJ whole genome shotgun (WGS) entry which is preliminary data.</text>
</comment>
<dbReference type="Pfam" id="PF00593">
    <property type="entry name" value="TonB_dep_Rec_b-barrel"/>
    <property type="match status" value="1"/>
</dbReference>
<evidence type="ECO:0000256" key="7">
    <source>
        <dbReference type="ARBA" id="ARBA00023136"/>
    </source>
</evidence>
<dbReference type="EMBL" id="BKAU01000001">
    <property type="protein sequence ID" value="GEP93800.1"/>
    <property type="molecule type" value="Genomic_DNA"/>
</dbReference>
<evidence type="ECO:0000256" key="9">
    <source>
        <dbReference type="ARBA" id="ARBA00023237"/>
    </source>
</evidence>
<evidence type="ECO:0000256" key="3">
    <source>
        <dbReference type="ARBA" id="ARBA00022452"/>
    </source>
</evidence>
<dbReference type="Proteomes" id="UP000321436">
    <property type="component" value="Unassembled WGS sequence"/>
</dbReference>
<dbReference type="OrthoDB" id="9764669at2"/>
<dbReference type="PROSITE" id="PS52016">
    <property type="entry name" value="TONB_DEPENDENT_REC_3"/>
    <property type="match status" value="1"/>
</dbReference>
<feature type="chain" id="PRO_5022206061" evidence="12">
    <location>
        <begin position="21"/>
        <end position="779"/>
    </location>
</feature>
<evidence type="ECO:0000256" key="10">
    <source>
        <dbReference type="PROSITE-ProRule" id="PRU01360"/>
    </source>
</evidence>
<dbReference type="Gene3D" id="2.60.40.1120">
    <property type="entry name" value="Carboxypeptidase-like, regulatory domain"/>
    <property type="match status" value="1"/>
</dbReference>
<evidence type="ECO:0000259" key="13">
    <source>
        <dbReference type="Pfam" id="PF00593"/>
    </source>
</evidence>
<comment type="subcellular location">
    <subcellularLocation>
        <location evidence="1 10">Cell outer membrane</location>
        <topology evidence="1 10">Multi-pass membrane protein</topology>
    </subcellularLocation>
</comment>
<keyword evidence="16" id="KW-1185">Reference proteome</keyword>
<dbReference type="AlphaFoldDB" id="A0A512RDM7"/>
<dbReference type="PANTHER" id="PTHR30069:SF29">
    <property type="entry name" value="HEMOGLOBIN AND HEMOGLOBIN-HAPTOGLOBIN-BINDING PROTEIN 1-RELATED"/>
    <property type="match status" value="1"/>
</dbReference>
<keyword evidence="5 12" id="KW-0732">Signal</keyword>
<evidence type="ECO:0000256" key="4">
    <source>
        <dbReference type="ARBA" id="ARBA00022692"/>
    </source>
</evidence>
<dbReference type="PANTHER" id="PTHR30069">
    <property type="entry name" value="TONB-DEPENDENT OUTER MEMBRANE RECEPTOR"/>
    <property type="match status" value="1"/>
</dbReference>
<dbReference type="Pfam" id="PF13620">
    <property type="entry name" value="CarboxypepD_reg"/>
    <property type="match status" value="1"/>
</dbReference>
<feature type="signal peptide" evidence="12">
    <location>
        <begin position="1"/>
        <end position="20"/>
    </location>
</feature>
<gene>
    <name evidence="15" type="ORF">CCY01nite_00600</name>
</gene>
<evidence type="ECO:0000256" key="6">
    <source>
        <dbReference type="ARBA" id="ARBA00023077"/>
    </source>
</evidence>
<comment type="similarity">
    <text evidence="10 11">Belongs to the TonB-dependent receptor family.</text>
</comment>
<dbReference type="RefSeq" id="WP_146857309.1">
    <property type="nucleotide sequence ID" value="NZ_BKAU01000001.1"/>
</dbReference>
<dbReference type="InterPro" id="IPR037066">
    <property type="entry name" value="Plug_dom_sf"/>
</dbReference>
<name>A0A512RDM7_9BACT</name>
<evidence type="ECO:0000256" key="12">
    <source>
        <dbReference type="SAM" id="SignalP"/>
    </source>
</evidence>
<organism evidence="15 16">
    <name type="scientific">Chitinophaga cymbidii</name>
    <dbReference type="NCBI Taxonomy" id="1096750"/>
    <lineage>
        <taxon>Bacteria</taxon>
        <taxon>Pseudomonadati</taxon>
        <taxon>Bacteroidota</taxon>
        <taxon>Chitinophagia</taxon>
        <taxon>Chitinophagales</taxon>
        <taxon>Chitinophagaceae</taxon>
        <taxon>Chitinophaga</taxon>
    </lineage>
</organism>
<dbReference type="Gene3D" id="2.170.130.10">
    <property type="entry name" value="TonB-dependent receptor, plug domain"/>
    <property type="match status" value="1"/>
</dbReference>
<dbReference type="Pfam" id="PF07715">
    <property type="entry name" value="Plug"/>
    <property type="match status" value="1"/>
</dbReference>
<feature type="domain" description="TonB-dependent receptor-like beta-barrel" evidence="13">
    <location>
        <begin position="267"/>
        <end position="749"/>
    </location>
</feature>
<dbReference type="Gene3D" id="2.40.170.20">
    <property type="entry name" value="TonB-dependent receptor, beta-barrel domain"/>
    <property type="match status" value="1"/>
</dbReference>
<dbReference type="GO" id="GO:0015344">
    <property type="term" value="F:siderophore uptake transmembrane transporter activity"/>
    <property type="evidence" value="ECO:0007669"/>
    <property type="project" value="TreeGrafter"/>
</dbReference>
<proteinExistence type="inferred from homology"/>
<keyword evidence="9 10" id="KW-0998">Cell outer membrane</keyword>
<reference evidence="15 16" key="1">
    <citation type="submission" date="2019-07" db="EMBL/GenBank/DDBJ databases">
        <title>Whole genome shotgun sequence of Chitinophaga cymbidii NBRC 109752.</title>
        <authorList>
            <person name="Hosoyama A."/>
            <person name="Uohara A."/>
            <person name="Ohji S."/>
            <person name="Ichikawa N."/>
        </authorList>
    </citation>
    <scope>NUCLEOTIDE SEQUENCE [LARGE SCALE GENOMIC DNA]</scope>
    <source>
        <strain evidence="15 16">NBRC 109752</strain>
    </source>
</reference>
<dbReference type="GO" id="GO:0044718">
    <property type="term" value="P:siderophore transmembrane transport"/>
    <property type="evidence" value="ECO:0007669"/>
    <property type="project" value="TreeGrafter"/>
</dbReference>
<keyword evidence="6 11" id="KW-0798">TonB box</keyword>
<evidence type="ECO:0000313" key="16">
    <source>
        <dbReference type="Proteomes" id="UP000321436"/>
    </source>
</evidence>
<dbReference type="InterPro" id="IPR039426">
    <property type="entry name" value="TonB-dep_rcpt-like"/>
</dbReference>
<keyword evidence="8 15" id="KW-0675">Receptor</keyword>
<evidence type="ECO:0000256" key="5">
    <source>
        <dbReference type="ARBA" id="ARBA00022729"/>
    </source>
</evidence>
<evidence type="ECO:0000256" key="11">
    <source>
        <dbReference type="RuleBase" id="RU003357"/>
    </source>
</evidence>
<dbReference type="InterPro" id="IPR000531">
    <property type="entry name" value="Beta-barrel_TonB"/>
</dbReference>
<dbReference type="SUPFAM" id="SSF56935">
    <property type="entry name" value="Porins"/>
    <property type="match status" value="1"/>
</dbReference>
<evidence type="ECO:0000313" key="15">
    <source>
        <dbReference type="EMBL" id="GEP93800.1"/>
    </source>
</evidence>
<evidence type="ECO:0000256" key="1">
    <source>
        <dbReference type="ARBA" id="ARBA00004571"/>
    </source>
</evidence>